<keyword evidence="20" id="KW-0472">Membrane</keyword>
<dbReference type="InterPro" id="IPR041569">
    <property type="entry name" value="AAA_lid_3"/>
</dbReference>
<dbReference type="EMBL" id="REGN01010834">
    <property type="protein sequence ID" value="RMZ98334.1"/>
    <property type="molecule type" value="Genomic_DNA"/>
</dbReference>
<dbReference type="Pfam" id="PF17862">
    <property type="entry name" value="AAA_lid_3"/>
    <property type="match status" value="1"/>
</dbReference>
<dbReference type="AlphaFoldDB" id="A0A3M7PHY9"/>
<evidence type="ECO:0000259" key="21">
    <source>
        <dbReference type="SMART" id="SM00382"/>
    </source>
</evidence>
<dbReference type="OrthoDB" id="10265645at2759"/>
<keyword evidence="9 16" id="KW-0658">Purine biosynthesis</keyword>
<evidence type="ECO:0000256" key="15">
    <source>
        <dbReference type="ARBA" id="ARBA00050432"/>
    </source>
</evidence>
<dbReference type="InterPro" id="IPR033128">
    <property type="entry name" value="Adenylosuccin_syn_Lys_AS"/>
</dbReference>
<dbReference type="Gene3D" id="3.90.170.10">
    <property type="entry name" value="Adenylosuccinate Synthetase, subunit A, domain 3"/>
    <property type="match status" value="1"/>
</dbReference>
<dbReference type="Pfam" id="PF16450">
    <property type="entry name" value="Prot_ATP_ID_OB_C"/>
    <property type="match status" value="1"/>
</dbReference>
<dbReference type="GO" id="GO:0004019">
    <property type="term" value="F:adenylosuccinate synthase activity"/>
    <property type="evidence" value="ECO:0007669"/>
    <property type="project" value="UniProtKB-UniRule"/>
</dbReference>
<evidence type="ECO:0000256" key="19">
    <source>
        <dbReference type="SAM" id="Coils"/>
    </source>
</evidence>
<comment type="function">
    <text evidence="16">Plays an important role in the de novo pathway and in the salvage pathway of purine nucleotide biosynthesis. Catalyzes the first commited step in the biosynthesis of AMP from IMP.</text>
</comment>
<feature type="domain" description="AAA+ ATPase" evidence="21">
    <location>
        <begin position="197"/>
        <end position="336"/>
    </location>
</feature>
<keyword evidence="10" id="KW-0067">ATP-binding</keyword>
<feature type="active site" evidence="17">
    <location>
        <position position="535"/>
    </location>
</feature>
<keyword evidence="13 16" id="KW-0342">GTP-binding</keyword>
<feature type="coiled-coil region" evidence="19">
    <location>
        <begin position="36"/>
        <end position="84"/>
    </location>
</feature>
<feature type="binding site" evidence="16">
    <location>
        <position position="618"/>
    </location>
    <ligand>
        <name>IMP</name>
        <dbReference type="ChEBI" id="CHEBI:58053"/>
    </ligand>
</feature>
<feature type="binding site" evidence="16">
    <location>
        <begin position="807"/>
        <end position="809"/>
    </location>
    <ligand>
        <name>GTP</name>
        <dbReference type="ChEBI" id="CHEBI:37565"/>
    </ligand>
</feature>
<dbReference type="InterPro" id="IPR003960">
    <property type="entry name" value="ATPase_AAA_CS"/>
</dbReference>
<dbReference type="PANTHER" id="PTHR11846">
    <property type="entry name" value="ADENYLOSUCCINATE SYNTHETASE"/>
    <property type="match status" value="1"/>
</dbReference>
<evidence type="ECO:0000256" key="9">
    <source>
        <dbReference type="ARBA" id="ARBA00022755"/>
    </source>
</evidence>
<feature type="active site" description="Proton acceptor" evidence="16">
    <location>
        <position position="407"/>
    </location>
</feature>
<feature type="binding site" evidence="16">
    <location>
        <position position="697"/>
    </location>
    <ligand>
        <name>IMP</name>
        <dbReference type="ChEBI" id="CHEBI:58053"/>
    </ligand>
</feature>
<evidence type="ECO:0000313" key="23">
    <source>
        <dbReference type="Proteomes" id="UP000276133"/>
    </source>
</evidence>
<dbReference type="PROSITE" id="PS00513">
    <property type="entry name" value="ADENYLOSUCCIN_SYN_2"/>
    <property type="match status" value="1"/>
</dbReference>
<keyword evidence="23" id="KW-1185">Reference proteome</keyword>
<reference evidence="22 23" key="1">
    <citation type="journal article" date="2018" name="Sci. Rep.">
        <title>Genomic signatures of local adaptation to the degree of environmental predictability in rotifers.</title>
        <authorList>
            <person name="Franch-Gras L."/>
            <person name="Hahn C."/>
            <person name="Garcia-Roger E.M."/>
            <person name="Carmona M.J."/>
            <person name="Serra M."/>
            <person name="Gomez A."/>
        </authorList>
    </citation>
    <scope>NUCLEOTIDE SEQUENCE [LARGE SCALE GENOMIC DNA]</scope>
    <source>
        <strain evidence="22">HYR1</strain>
    </source>
</reference>
<evidence type="ECO:0000256" key="1">
    <source>
        <dbReference type="ARBA" id="ARBA00004123"/>
    </source>
</evidence>
<dbReference type="InterPro" id="IPR003959">
    <property type="entry name" value="ATPase_AAA_core"/>
</dbReference>
<dbReference type="GO" id="GO:0044208">
    <property type="term" value="P:'de novo' AMP biosynthetic process"/>
    <property type="evidence" value="ECO:0007669"/>
    <property type="project" value="UniProtKB-UniRule"/>
</dbReference>
<dbReference type="GO" id="GO:0005524">
    <property type="term" value="F:ATP binding"/>
    <property type="evidence" value="ECO:0007669"/>
    <property type="project" value="UniProtKB-KW"/>
</dbReference>
<comment type="catalytic activity">
    <reaction evidence="15 16 18">
        <text>IMP + L-aspartate + GTP = N(6)-(1,2-dicarboxyethyl)-AMP + GDP + phosphate + 2 H(+)</text>
        <dbReference type="Rhea" id="RHEA:15753"/>
        <dbReference type="ChEBI" id="CHEBI:15378"/>
        <dbReference type="ChEBI" id="CHEBI:29991"/>
        <dbReference type="ChEBI" id="CHEBI:37565"/>
        <dbReference type="ChEBI" id="CHEBI:43474"/>
        <dbReference type="ChEBI" id="CHEBI:57567"/>
        <dbReference type="ChEBI" id="CHEBI:58053"/>
        <dbReference type="ChEBI" id="CHEBI:58189"/>
        <dbReference type="EC" id="6.3.4.4"/>
    </reaction>
</comment>
<feature type="binding site" evidence="16">
    <location>
        <position position="538"/>
    </location>
    <ligand>
        <name>IMP</name>
        <dbReference type="ChEBI" id="CHEBI:58053"/>
        <note>ligand shared between dimeric partners</note>
    </ligand>
</feature>
<evidence type="ECO:0000256" key="7">
    <source>
        <dbReference type="ARBA" id="ARBA00022723"/>
    </source>
</evidence>
<dbReference type="FunFam" id="1.10.300.10:FF:000002">
    <property type="entry name" value="Adenylosuccinate synthetase, chloroplastic"/>
    <property type="match status" value="1"/>
</dbReference>
<feature type="binding site" evidence="16">
    <location>
        <position position="633"/>
    </location>
    <ligand>
        <name>IMP</name>
        <dbReference type="ChEBI" id="CHEBI:58053"/>
    </ligand>
</feature>
<comment type="pathway">
    <text evidence="16 18">Purine metabolism; AMP biosynthesis via de novo pathway; AMP from IMP: step 1/2.</text>
</comment>
<dbReference type="NCBIfam" id="NF002223">
    <property type="entry name" value="PRK01117.1"/>
    <property type="match status" value="1"/>
</dbReference>
<dbReference type="PROSITE" id="PS01266">
    <property type="entry name" value="ADENYLOSUCCIN_SYN_1"/>
    <property type="match status" value="1"/>
</dbReference>
<evidence type="ECO:0000256" key="18">
    <source>
        <dbReference type="RuleBase" id="RU000520"/>
    </source>
</evidence>
<dbReference type="FunFam" id="3.40.50.300:FF:000033">
    <property type="entry name" value="26S protease regulatory subunit 6B"/>
    <property type="match status" value="1"/>
</dbReference>
<dbReference type="Proteomes" id="UP000276133">
    <property type="component" value="Unassembled WGS sequence"/>
</dbReference>
<evidence type="ECO:0000256" key="14">
    <source>
        <dbReference type="ARBA" id="ARBA00023242"/>
    </source>
</evidence>
<evidence type="ECO:0000256" key="10">
    <source>
        <dbReference type="ARBA" id="ARBA00022840"/>
    </source>
</evidence>
<dbReference type="FunFam" id="2.40.50.140:FF:000046">
    <property type="entry name" value="26S protease regulatory subunit 6B"/>
    <property type="match status" value="1"/>
</dbReference>
<dbReference type="InterPro" id="IPR001114">
    <property type="entry name" value="Adenylosuccinate_synthetase"/>
</dbReference>
<dbReference type="GO" id="GO:0006508">
    <property type="term" value="P:proteolysis"/>
    <property type="evidence" value="ECO:0007669"/>
    <property type="project" value="UniProtKB-KW"/>
</dbReference>
<organism evidence="22 23">
    <name type="scientific">Brachionus plicatilis</name>
    <name type="common">Marine rotifer</name>
    <name type="synonym">Brachionus muelleri</name>
    <dbReference type="NCBI Taxonomy" id="10195"/>
    <lineage>
        <taxon>Eukaryota</taxon>
        <taxon>Metazoa</taxon>
        <taxon>Spiralia</taxon>
        <taxon>Gnathifera</taxon>
        <taxon>Rotifera</taxon>
        <taxon>Eurotatoria</taxon>
        <taxon>Monogononta</taxon>
        <taxon>Pseudotrocha</taxon>
        <taxon>Ploima</taxon>
        <taxon>Brachionidae</taxon>
        <taxon>Brachionus</taxon>
    </lineage>
</organism>
<feature type="binding site" evidence="16">
    <location>
        <begin position="406"/>
        <end position="412"/>
    </location>
    <ligand>
        <name>GTP</name>
        <dbReference type="ChEBI" id="CHEBI:37565"/>
    </ligand>
</feature>
<dbReference type="STRING" id="10195.A0A3M7PHY9"/>
<dbReference type="InterPro" id="IPR032501">
    <property type="entry name" value="Prot_ATP_ID_OB_2nd"/>
</dbReference>
<dbReference type="GO" id="GO:0046040">
    <property type="term" value="P:IMP metabolic process"/>
    <property type="evidence" value="ECO:0007669"/>
    <property type="project" value="TreeGrafter"/>
</dbReference>
<keyword evidence="22" id="KW-0378">Hydrolase</keyword>
<evidence type="ECO:0000256" key="6">
    <source>
        <dbReference type="ARBA" id="ARBA00022598"/>
    </source>
</evidence>
<dbReference type="InterPro" id="IPR003593">
    <property type="entry name" value="AAA+_ATPase"/>
</dbReference>
<evidence type="ECO:0000313" key="22">
    <source>
        <dbReference type="EMBL" id="RMZ98334.1"/>
    </source>
</evidence>
<dbReference type="CDD" id="cd19502">
    <property type="entry name" value="RecA-like_PAN_like"/>
    <property type="match status" value="1"/>
</dbReference>
<evidence type="ECO:0000256" key="17">
    <source>
        <dbReference type="PROSITE-ProRule" id="PRU10134"/>
    </source>
</evidence>
<evidence type="ECO:0000256" key="2">
    <source>
        <dbReference type="ARBA" id="ARBA00004496"/>
    </source>
</evidence>
<dbReference type="Gene3D" id="3.40.440.10">
    <property type="entry name" value="Adenylosuccinate Synthetase, subunit A, domain 1"/>
    <property type="match status" value="1"/>
</dbReference>
<feature type="binding site" evidence="16">
    <location>
        <begin position="434"/>
        <end position="436"/>
    </location>
    <ligand>
        <name>GTP</name>
        <dbReference type="ChEBI" id="CHEBI:37565"/>
    </ligand>
</feature>
<dbReference type="Gene3D" id="2.40.50.140">
    <property type="entry name" value="Nucleic acid-binding proteins"/>
    <property type="match status" value="1"/>
</dbReference>
<keyword evidence="5 16" id="KW-0963">Cytoplasm</keyword>
<gene>
    <name evidence="22" type="ORF">BpHYR1_037177</name>
</gene>
<feature type="active site" description="Proton donor" evidence="16">
    <location>
        <position position="435"/>
    </location>
</feature>
<proteinExistence type="inferred from homology"/>
<dbReference type="UniPathway" id="UPA00075">
    <property type="reaction ID" value="UER00335"/>
</dbReference>
<dbReference type="InterPro" id="IPR027417">
    <property type="entry name" value="P-loop_NTPase"/>
</dbReference>
<evidence type="ECO:0000256" key="5">
    <source>
        <dbReference type="ARBA" id="ARBA00022490"/>
    </source>
</evidence>
<comment type="function">
    <text evidence="18">Plays an important role in the de novo pathway of purine nucleotide biosynthesis.</text>
</comment>
<feature type="binding site" evidence="16">
    <location>
        <position position="699"/>
    </location>
    <ligand>
        <name>GTP</name>
        <dbReference type="ChEBI" id="CHEBI:37565"/>
    </ligand>
</feature>
<feature type="binding site" evidence="16">
    <location>
        <begin position="725"/>
        <end position="727"/>
    </location>
    <ligand>
        <name>GTP</name>
        <dbReference type="ChEBI" id="CHEBI:37565"/>
    </ligand>
</feature>
<evidence type="ECO:0000256" key="3">
    <source>
        <dbReference type="ARBA" id="ARBA00006914"/>
    </source>
</evidence>
<comment type="cofactor">
    <cofactor evidence="16">
        <name>Mg(2+)</name>
        <dbReference type="ChEBI" id="CHEBI:18420"/>
    </cofactor>
    <text evidence="16">Binds 1 Mg(2+) ion per subunit.</text>
</comment>
<feature type="binding site" evidence="16">
    <location>
        <begin position="693"/>
        <end position="699"/>
    </location>
    <ligand>
        <name>substrate</name>
    </ligand>
</feature>
<evidence type="ECO:0000256" key="11">
    <source>
        <dbReference type="ARBA" id="ARBA00022842"/>
    </source>
</evidence>
<comment type="similarity">
    <text evidence="3">Belongs to the AAA ATPase family.</text>
</comment>
<dbReference type="InterPro" id="IPR042109">
    <property type="entry name" value="Adenylosuccinate_synth_dom1"/>
</dbReference>
<keyword evidence="8 16" id="KW-0547">Nucleotide-binding</keyword>
<protein>
    <recommendedName>
        <fullName evidence="16 18">Adenylosuccinate synthetase</fullName>
        <shortName evidence="16">AMPSase</shortName>
        <shortName evidence="16">AdSS</shortName>
        <ecNumber evidence="16 18">6.3.4.4</ecNumber>
    </recommendedName>
    <alternativeName>
        <fullName evidence="16">IMP--aspartate ligase</fullName>
    </alternativeName>
</protein>
<comment type="subunit">
    <text evidence="4 16">Homodimer.</text>
</comment>
<dbReference type="GO" id="GO:0000502">
    <property type="term" value="C:proteasome complex"/>
    <property type="evidence" value="ECO:0007669"/>
    <property type="project" value="UniProtKB-KW"/>
</dbReference>
<dbReference type="Pfam" id="PF00004">
    <property type="entry name" value="AAA"/>
    <property type="match status" value="1"/>
</dbReference>
<evidence type="ECO:0000256" key="13">
    <source>
        <dbReference type="ARBA" id="ARBA00023134"/>
    </source>
</evidence>
<evidence type="ECO:0000256" key="4">
    <source>
        <dbReference type="ARBA" id="ARBA00011738"/>
    </source>
</evidence>
<dbReference type="GO" id="GO:0016887">
    <property type="term" value="F:ATP hydrolysis activity"/>
    <property type="evidence" value="ECO:0007669"/>
    <property type="project" value="InterPro"/>
</dbReference>
<feature type="binding site" evidence="16">
    <location>
        <position position="434"/>
    </location>
    <ligand>
        <name>Mg(2+)</name>
        <dbReference type="ChEBI" id="CHEBI:18420"/>
    </ligand>
</feature>
<dbReference type="Gene3D" id="3.40.50.300">
    <property type="entry name" value="P-loop containing nucleotide triphosphate hydrolases"/>
    <property type="match status" value="1"/>
</dbReference>
<sequence>MEEIGITVKENINRGAEEVVDSKSFILSSQYEQLESDDLYTKFKKLQRQLEFLEVQEEYIKDEQKNLKKELLHAQEEIKRIQSVPLVIGQFLEAIDQNNGIVGSTTGSNYYVRILSTIDRELLKPSASVALHKHSNALVDILPPESDSSITMLAADEKPDISYADIGGLDIQKQEMREAVELPLTHFELYKQIGIDPPRGVLMYGPPGCGKTMLAKAVAHHTTASFIRVVGSEFVQKYLGEGPRMVRDVFRLAKENSPAIIFIDEIDAIATRRFDAQTGADREVQRILLELLNQMDGFDQTVNVKVIMATNRADTLDPALLRPGRLDRKIEFPLPDRRQKRLVFSTVTNQMNLSDEVDLEDFVARPDKISGADINAICQEAGMQAVRENRYVAMSKATIILGSQWGDEGKGKIVDLLATEANVVCRFNGGNNAGHTVIANGVEYDFHMLPTGIINEDCVSIIGNGCVIHLPDMLKEIAKNEAKGLKNWKSRLYISDRAHLVLDLHQEIDGLVEGHKGKDNLGTTKKGIGPTYASKATRNGIRVCDLVYDFEIFESKLRALVKYNKEMYSSLSDVNIEQELDRYRKMREEILPCVKDVVFFMSNLFRQENKNVIIEGANAAMLDIDFGTYPYVTSSNCTIGGICSGLGVLPRNIGNVIAIVKAYTTRVGLGAFATELTDEIGEYLQTVGKEYGVTTGRKRRCGWLDLVVLKYTNMINGYTQLAITKLDVLDQLEEIKIGVAYKYDGKVLDSFPASINVLEKVEVEYVSFPGWMSSISGCKNFDDLPENAKKYLNFIEETLQVPIKYIGVGKEREAMNISFVFIFILILYNINNIGFSTLLERRTRGNLIQKFKLETGLETINWYITPARSNPRGGHRGYFRREIVRCCNQRHFFINNRVANEWNMLPDEITNSNSVNAFKNKLDEHKNNCHRASSTVDALRMA</sequence>
<evidence type="ECO:0000256" key="12">
    <source>
        <dbReference type="ARBA" id="ARBA00022942"/>
    </source>
</evidence>
<keyword evidence="6 16" id="KW-0436">Ligase</keyword>
<dbReference type="FunFam" id="3.90.170.10:FF:000001">
    <property type="entry name" value="Adenylosuccinate synthetase"/>
    <property type="match status" value="1"/>
</dbReference>
<keyword evidence="22" id="KW-0645">Protease</keyword>
<dbReference type="Gene3D" id="1.10.8.60">
    <property type="match status" value="1"/>
</dbReference>
<dbReference type="GO" id="GO:0005634">
    <property type="term" value="C:nucleus"/>
    <property type="evidence" value="ECO:0007669"/>
    <property type="project" value="UniProtKB-SubCell"/>
</dbReference>
<dbReference type="PROSITE" id="PS00674">
    <property type="entry name" value="AAA"/>
    <property type="match status" value="1"/>
</dbReference>
<keyword evidence="14" id="KW-0539">Nucleus</keyword>
<dbReference type="PANTHER" id="PTHR11846:SF0">
    <property type="entry name" value="ADENYLOSUCCINATE SYNTHETASE"/>
    <property type="match status" value="1"/>
</dbReference>
<evidence type="ECO:0000256" key="8">
    <source>
        <dbReference type="ARBA" id="ARBA00022741"/>
    </source>
</evidence>
<comment type="subcellular location">
    <subcellularLocation>
        <location evidence="2 16">Cytoplasm</location>
    </subcellularLocation>
    <subcellularLocation>
        <location evidence="1">Nucleus</location>
    </subcellularLocation>
</comment>
<keyword evidence="19" id="KW-0175">Coiled coil</keyword>
<evidence type="ECO:0000256" key="16">
    <source>
        <dbReference type="HAMAP-Rule" id="MF_03125"/>
    </source>
</evidence>
<dbReference type="GO" id="GO:0005737">
    <property type="term" value="C:cytoplasm"/>
    <property type="evidence" value="ECO:0007669"/>
    <property type="project" value="UniProtKB-SubCell"/>
</dbReference>
<dbReference type="GO" id="GO:0008233">
    <property type="term" value="F:peptidase activity"/>
    <property type="evidence" value="ECO:0007669"/>
    <property type="project" value="UniProtKB-KW"/>
</dbReference>
<comment type="caution">
    <text evidence="22">The sequence shown here is derived from an EMBL/GenBank/DDBJ whole genome shotgun (WGS) entry which is preliminary data.</text>
</comment>
<keyword evidence="11 16" id="KW-0460">Magnesium</keyword>
<evidence type="ECO:0000256" key="20">
    <source>
        <dbReference type="SAM" id="Phobius"/>
    </source>
</evidence>
<keyword evidence="20" id="KW-0812">Transmembrane</keyword>
<comment type="similarity">
    <text evidence="16 18">Belongs to the adenylosuccinate synthetase family.</text>
</comment>
<dbReference type="InterPro" id="IPR042110">
    <property type="entry name" value="Adenylosuccinate_synth_dom2"/>
</dbReference>
<dbReference type="NCBIfam" id="TIGR00184">
    <property type="entry name" value="purA"/>
    <property type="match status" value="1"/>
</dbReference>
<accession>A0A3M7PHY9</accession>
<keyword evidence="12" id="KW-0647">Proteasome</keyword>
<dbReference type="InterPro" id="IPR018220">
    <property type="entry name" value="Adenylosuccin_syn_GTP-bd"/>
</dbReference>
<dbReference type="GO" id="GO:0005525">
    <property type="term" value="F:GTP binding"/>
    <property type="evidence" value="ECO:0007669"/>
    <property type="project" value="UniProtKB-UniRule"/>
</dbReference>
<feature type="binding site" evidence="16">
    <location>
        <position position="407"/>
    </location>
    <ligand>
        <name>Mg(2+)</name>
        <dbReference type="ChEBI" id="CHEBI:18420"/>
    </ligand>
</feature>
<dbReference type="SUPFAM" id="SSF52540">
    <property type="entry name" value="P-loop containing nucleoside triphosphate hydrolases"/>
    <property type="match status" value="2"/>
</dbReference>
<dbReference type="Gene3D" id="1.10.300.10">
    <property type="entry name" value="Adenylosuccinate Synthetase, subunit A, domain 2"/>
    <property type="match status" value="1"/>
</dbReference>
<dbReference type="InterPro" id="IPR042111">
    <property type="entry name" value="Adenylosuccinate_synth_dom3"/>
</dbReference>
<dbReference type="CDD" id="cd03108">
    <property type="entry name" value="AdSS"/>
    <property type="match status" value="1"/>
</dbReference>
<keyword evidence="20" id="KW-1133">Transmembrane helix</keyword>
<name>A0A3M7PHY9_BRAPC</name>
<dbReference type="HAMAP" id="MF_00011">
    <property type="entry name" value="Adenylosucc_synth"/>
    <property type="match status" value="1"/>
</dbReference>
<dbReference type="SMART" id="SM00788">
    <property type="entry name" value="Adenylsucc_synt"/>
    <property type="match status" value="1"/>
</dbReference>
<feature type="transmembrane region" description="Helical" evidence="20">
    <location>
        <begin position="819"/>
        <end position="839"/>
    </location>
</feature>
<dbReference type="SMART" id="SM00382">
    <property type="entry name" value="AAA"/>
    <property type="match status" value="1"/>
</dbReference>
<dbReference type="Pfam" id="PF00709">
    <property type="entry name" value="Adenylsucc_synt"/>
    <property type="match status" value="1"/>
</dbReference>
<dbReference type="EC" id="6.3.4.4" evidence="16 18"/>
<feature type="binding site" evidence="16">
    <location>
        <begin position="407"/>
        <end position="410"/>
    </location>
    <ligand>
        <name>IMP</name>
        <dbReference type="ChEBI" id="CHEBI:58053"/>
    </ligand>
</feature>
<feature type="binding site" evidence="16">
    <location>
        <position position="524"/>
    </location>
    <ligand>
        <name>IMP</name>
        <dbReference type="ChEBI" id="CHEBI:58053"/>
    </ligand>
</feature>
<feature type="binding site" evidence="16">
    <location>
        <begin position="432"/>
        <end position="435"/>
    </location>
    <ligand>
        <name>IMP</name>
        <dbReference type="ChEBI" id="CHEBI:58053"/>
    </ligand>
</feature>
<keyword evidence="7 16" id="KW-0479">Metal-binding</keyword>
<dbReference type="GO" id="GO:0000287">
    <property type="term" value="F:magnesium ion binding"/>
    <property type="evidence" value="ECO:0007669"/>
    <property type="project" value="UniProtKB-UniRule"/>
</dbReference>
<dbReference type="InterPro" id="IPR012340">
    <property type="entry name" value="NA-bd_OB-fold"/>
</dbReference>